<sequence>MGHRATVDRFSVLPWELLDNIIGRLHILDAVRTTILSRSWKDKWAGVSKVVFDEYSGGTAFEDGEKFVKLVHHVLLSHHGQIQKFMISVRPNFDTNYLDRWILLLSTNAIEELVLDFNKKQLTRTIYKLPSSLFSCQQLRHLHLTDCKVVLPDTFHGFSNLASLQLSRFSAYDGKVVERLIRSCPLLDALALSWFSFDHLDIYAPNLKSLYLEGDFAVYIENSPHLTDASFLLVPIERDVREMAKSSGPSDCQFQLGKLALSGWYMEYLAIRCIPVGAFVECNTLKLLKLSLLHFDVMDEISVLFSFLGRCSNLEELDISGPTPRRVNEDVCVISFMLSTLRSTSNLEGFHISVSFLKFLDHMYEMMELNHLGLSDFPFTYVYLLNRMLISLLQNHVVPLV</sequence>
<dbReference type="SUPFAM" id="SSF52047">
    <property type="entry name" value="RNI-like"/>
    <property type="match status" value="1"/>
</dbReference>
<dbReference type="Proteomes" id="UP001187471">
    <property type="component" value="Unassembled WGS sequence"/>
</dbReference>
<dbReference type="InterPro" id="IPR036047">
    <property type="entry name" value="F-box-like_dom_sf"/>
</dbReference>
<dbReference type="Pfam" id="PF24758">
    <property type="entry name" value="LRR_At5g56370"/>
    <property type="match status" value="1"/>
</dbReference>
<organism evidence="2 3">
    <name type="scientific">Escallonia rubra</name>
    <dbReference type="NCBI Taxonomy" id="112253"/>
    <lineage>
        <taxon>Eukaryota</taxon>
        <taxon>Viridiplantae</taxon>
        <taxon>Streptophyta</taxon>
        <taxon>Embryophyta</taxon>
        <taxon>Tracheophyta</taxon>
        <taxon>Spermatophyta</taxon>
        <taxon>Magnoliopsida</taxon>
        <taxon>eudicotyledons</taxon>
        <taxon>Gunneridae</taxon>
        <taxon>Pentapetalae</taxon>
        <taxon>asterids</taxon>
        <taxon>campanulids</taxon>
        <taxon>Escalloniales</taxon>
        <taxon>Escalloniaceae</taxon>
        <taxon>Escallonia</taxon>
    </lineage>
</organism>
<evidence type="ECO:0000313" key="3">
    <source>
        <dbReference type="Proteomes" id="UP001187471"/>
    </source>
</evidence>
<accession>A0AA88QU56</accession>
<dbReference type="PANTHER" id="PTHR31639:SF237">
    <property type="entry name" value="F-BOX DOMAIN-CONTAINING PROTEIN"/>
    <property type="match status" value="1"/>
</dbReference>
<dbReference type="InterPro" id="IPR032675">
    <property type="entry name" value="LRR_dom_sf"/>
</dbReference>
<evidence type="ECO:0000259" key="1">
    <source>
        <dbReference type="Pfam" id="PF24758"/>
    </source>
</evidence>
<keyword evidence="3" id="KW-1185">Reference proteome</keyword>
<name>A0AA88QU56_9ASTE</name>
<dbReference type="InterPro" id="IPR055411">
    <property type="entry name" value="LRR_FXL15/At3g58940/PEG3-like"/>
</dbReference>
<dbReference type="Gene3D" id="3.80.10.10">
    <property type="entry name" value="Ribonuclease Inhibitor"/>
    <property type="match status" value="1"/>
</dbReference>
<dbReference type="EMBL" id="JAVXUO010002666">
    <property type="protein sequence ID" value="KAK2970701.1"/>
    <property type="molecule type" value="Genomic_DNA"/>
</dbReference>
<reference evidence="2" key="1">
    <citation type="submission" date="2022-12" db="EMBL/GenBank/DDBJ databases">
        <title>Draft genome assemblies for two species of Escallonia (Escalloniales).</title>
        <authorList>
            <person name="Chanderbali A."/>
            <person name="Dervinis C."/>
            <person name="Anghel I."/>
            <person name="Soltis D."/>
            <person name="Soltis P."/>
            <person name="Zapata F."/>
        </authorList>
    </citation>
    <scope>NUCLEOTIDE SEQUENCE</scope>
    <source>
        <strain evidence="2">UCBG92.1500</strain>
        <tissue evidence="2">Leaf</tissue>
    </source>
</reference>
<feature type="domain" description="F-box/LRR-repeat protein 15/At3g58940/PEG3-like LRR" evidence="1">
    <location>
        <begin position="98"/>
        <end position="229"/>
    </location>
</feature>
<evidence type="ECO:0000313" key="2">
    <source>
        <dbReference type="EMBL" id="KAK2970701.1"/>
    </source>
</evidence>
<gene>
    <name evidence="2" type="ORF">RJ640_026707</name>
</gene>
<proteinExistence type="predicted"/>
<dbReference type="PANTHER" id="PTHR31639">
    <property type="entry name" value="F-BOX PROTEIN-LIKE"/>
    <property type="match status" value="1"/>
</dbReference>
<comment type="caution">
    <text evidence="2">The sequence shown here is derived from an EMBL/GenBank/DDBJ whole genome shotgun (WGS) entry which is preliminary data.</text>
</comment>
<dbReference type="AlphaFoldDB" id="A0AA88QU56"/>
<protein>
    <recommendedName>
        <fullName evidence="1">F-box/LRR-repeat protein 15/At3g58940/PEG3-like LRR domain-containing protein</fullName>
    </recommendedName>
</protein>
<dbReference type="SUPFAM" id="SSF81383">
    <property type="entry name" value="F-box domain"/>
    <property type="match status" value="1"/>
</dbReference>